<dbReference type="SMART" id="SM00060">
    <property type="entry name" value="FN3"/>
    <property type="match status" value="1"/>
</dbReference>
<dbReference type="CDD" id="cd00063">
    <property type="entry name" value="FN3"/>
    <property type="match status" value="1"/>
</dbReference>
<dbReference type="InterPro" id="IPR001547">
    <property type="entry name" value="Glyco_hydro_5"/>
</dbReference>
<dbReference type="PANTHER" id="PTHR34142">
    <property type="entry name" value="ENDO-BETA-1,4-GLUCANASE A"/>
    <property type="match status" value="1"/>
</dbReference>
<dbReference type="SUPFAM" id="SSF49344">
    <property type="entry name" value="CBD9-like"/>
    <property type="match status" value="1"/>
</dbReference>
<dbReference type="Pfam" id="PF06452">
    <property type="entry name" value="CBM9_1"/>
    <property type="match status" value="1"/>
</dbReference>
<gene>
    <name evidence="5" type="ORF">ACFQMA_22930</name>
</gene>
<organism evidence="5 6">
    <name type="scientific">Halosimplex aquaticum</name>
    <dbReference type="NCBI Taxonomy" id="3026162"/>
    <lineage>
        <taxon>Archaea</taxon>
        <taxon>Methanobacteriati</taxon>
        <taxon>Methanobacteriota</taxon>
        <taxon>Stenosarchaea group</taxon>
        <taxon>Halobacteria</taxon>
        <taxon>Halobacteriales</taxon>
        <taxon>Haloarculaceae</taxon>
        <taxon>Halosimplex</taxon>
    </lineage>
</organism>
<evidence type="ECO:0000259" key="4">
    <source>
        <dbReference type="PROSITE" id="PS50853"/>
    </source>
</evidence>
<dbReference type="Proteomes" id="UP001596432">
    <property type="component" value="Unassembled WGS sequence"/>
</dbReference>
<dbReference type="InterPro" id="IPR010502">
    <property type="entry name" value="Carb-bd_dom_fam9"/>
</dbReference>
<comment type="caution">
    <text evidence="5">The sequence shown here is derived from an EMBL/GenBank/DDBJ whole genome shotgun (WGS) entry which is preliminary data.</text>
</comment>
<dbReference type="InterPro" id="IPR003961">
    <property type="entry name" value="FN3_dom"/>
</dbReference>
<dbReference type="InterPro" id="IPR017853">
    <property type="entry name" value="GH"/>
</dbReference>
<dbReference type="Pfam" id="PF00041">
    <property type="entry name" value="fn3"/>
    <property type="match status" value="1"/>
</dbReference>
<dbReference type="AlphaFoldDB" id="A0ABD5YBG9"/>
<dbReference type="GO" id="GO:0016798">
    <property type="term" value="F:hydrolase activity, acting on glycosyl bonds"/>
    <property type="evidence" value="ECO:0007669"/>
    <property type="project" value="UniProtKB-KW"/>
</dbReference>
<feature type="compositionally biased region" description="Acidic residues" evidence="3">
    <location>
        <begin position="56"/>
        <end position="65"/>
    </location>
</feature>
<dbReference type="PANTHER" id="PTHR34142:SF1">
    <property type="entry name" value="GLYCOSIDE HYDROLASE FAMILY 5 DOMAIN-CONTAINING PROTEIN"/>
    <property type="match status" value="1"/>
</dbReference>
<evidence type="ECO:0000256" key="3">
    <source>
        <dbReference type="SAM" id="MobiDB-lite"/>
    </source>
</evidence>
<dbReference type="SUPFAM" id="SSF51445">
    <property type="entry name" value="(Trans)glycosidases"/>
    <property type="match status" value="1"/>
</dbReference>
<evidence type="ECO:0000313" key="6">
    <source>
        <dbReference type="Proteomes" id="UP001596432"/>
    </source>
</evidence>
<keyword evidence="6" id="KW-1185">Reference proteome</keyword>
<feature type="region of interest" description="Disordered" evidence="3">
    <location>
        <begin position="386"/>
        <end position="414"/>
    </location>
</feature>
<dbReference type="Gene3D" id="2.60.40.10">
    <property type="entry name" value="Immunoglobulins"/>
    <property type="match status" value="1"/>
</dbReference>
<feature type="domain" description="Fibronectin type-III" evidence="4">
    <location>
        <begin position="403"/>
        <end position="508"/>
    </location>
</feature>
<evidence type="ECO:0000313" key="5">
    <source>
        <dbReference type="EMBL" id="MFC7142675.1"/>
    </source>
</evidence>
<dbReference type="PROSITE" id="PS50853">
    <property type="entry name" value="FN3"/>
    <property type="match status" value="1"/>
</dbReference>
<reference evidence="5 6" key="1">
    <citation type="journal article" date="2019" name="Int. J. Syst. Evol. Microbiol.">
        <title>The Global Catalogue of Microorganisms (GCM) 10K type strain sequencing project: providing services to taxonomists for standard genome sequencing and annotation.</title>
        <authorList>
            <consortium name="The Broad Institute Genomics Platform"/>
            <consortium name="The Broad Institute Genome Sequencing Center for Infectious Disease"/>
            <person name="Wu L."/>
            <person name="Ma J."/>
        </authorList>
    </citation>
    <scope>NUCLEOTIDE SEQUENCE [LARGE SCALE GENOMIC DNA]</scope>
    <source>
        <strain evidence="5 6">XZYJT29</strain>
    </source>
</reference>
<dbReference type="InterPro" id="IPR036116">
    <property type="entry name" value="FN3_sf"/>
</dbReference>
<dbReference type="GeneID" id="78823024"/>
<feature type="compositionally biased region" description="Gly residues" evidence="3">
    <location>
        <begin position="21"/>
        <end position="37"/>
    </location>
</feature>
<keyword evidence="2" id="KW-0326">Glycosidase</keyword>
<dbReference type="SUPFAM" id="SSF49265">
    <property type="entry name" value="Fibronectin type III"/>
    <property type="match status" value="1"/>
</dbReference>
<dbReference type="InterPro" id="IPR013783">
    <property type="entry name" value="Ig-like_fold"/>
</dbReference>
<dbReference type="Gene3D" id="3.20.20.80">
    <property type="entry name" value="Glycosidases"/>
    <property type="match status" value="1"/>
</dbReference>
<sequence>MHRRRFLQSGLAAAATVGLAGCPGGEGESTTTDGGGSDATDDPTPTHSPTESPAEGTDEETDAETDSASGRLPRLRTEGSWIVTEDGERFTPRGANLIEPLFGDQNERNRGGTYMDTLELATDTADAWYNNVLRLPLTNYAIDELGYEEYATRYVDPTVEHCKEQGVYCIVDYHIIQNWDDESVHADVREFWDFFAPRYADEPHVLYEFWNEPQEPADDTLENWNAWKEVAQPLVDRIRDDAPDTPIIVGSPNWTSLTKYAAESPFEGENLIYAGHIYPGDGKSAQVFEEDYGAPADEVPVMITEWGFDAIDDVQPGTRSNFGEPFKQWLDGRENIGWTAWCLDSHWHPTMLDFDHNVTGGELYHGHFVKQWLAETREDNVPDAIARDGADYEGPSDTEAPPIPENLELTPNDDGSVTLAWDQVTDADTRVMHYNVFVNDELRQQIDTISLLNEVDAENAFAAEDLRFETTLEGFTPGETYKIHLSAVDSCSNESIISRMKTHKVSGEVDVVAEIPKADSPPTIDGELDDSWSDQERTDFQHTVIGELDGDGDLGGGWRARWDADALYVHVDVVDDRKSVDSEAKYNDDAIEVYVDGDYSNLSSYDGSNDFQIVFPRDAPSVTGTLPNDPSLEMAWSDTEDGYALEAAIPWSALAPEETIEAGHLLGFDVHVNDDDSGDGRDAKMNWYNEKDDSWDNPSAFAAVELAG</sequence>
<proteinExistence type="predicted"/>
<evidence type="ECO:0000256" key="2">
    <source>
        <dbReference type="ARBA" id="ARBA00023295"/>
    </source>
</evidence>
<dbReference type="EMBL" id="JBHTAS010000001">
    <property type="protein sequence ID" value="MFC7142675.1"/>
    <property type="molecule type" value="Genomic_DNA"/>
</dbReference>
<dbReference type="PROSITE" id="PS51257">
    <property type="entry name" value="PROKAR_LIPOPROTEIN"/>
    <property type="match status" value="1"/>
</dbReference>
<dbReference type="Gene3D" id="2.60.40.1190">
    <property type="match status" value="1"/>
</dbReference>
<protein>
    <submittedName>
        <fullName evidence="5">Sugar-binding protein</fullName>
    </submittedName>
</protein>
<accession>A0ABD5YBG9</accession>
<dbReference type="RefSeq" id="WP_274323731.1">
    <property type="nucleotide sequence ID" value="NZ_CP118158.1"/>
</dbReference>
<name>A0ABD5YBG9_9EURY</name>
<feature type="region of interest" description="Disordered" evidence="3">
    <location>
        <begin position="18"/>
        <end position="79"/>
    </location>
</feature>
<dbReference type="Pfam" id="PF00150">
    <property type="entry name" value="Cellulase"/>
    <property type="match status" value="1"/>
</dbReference>
<keyword evidence="1" id="KW-0378">Hydrolase</keyword>
<evidence type="ECO:0000256" key="1">
    <source>
        <dbReference type="ARBA" id="ARBA00022801"/>
    </source>
</evidence>